<feature type="compositionally biased region" description="Basic and acidic residues" evidence="1">
    <location>
        <begin position="43"/>
        <end position="52"/>
    </location>
</feature>
<organism evidence="2 3">
    <name type="scientific">Anabarilius grahami</name>
    <name type="common">Kanglang fish</name>
    <name type="synonym">Barilius grahami</name>
    <dbReference type="NCBI Taxonomy" id="495550"/>
    <lineage>
        <taxon>Eukaryota</taxon>
        <taxon>Metazoa</taxon>
        <taxon>Chordata</taxon>
        <taxon>Craniata</taxon>
        <taxon>Vertebrata</taxon>
        <taxon>Euteleostomi</taxon>
        <taxon>Actinopterygii</taxon>
        <taxon>Neopterygii</taxon>
        <taxon>Teleostei</taxon>
        <taxon>Ostariophysi</taxon>
        <taxon>Cypriniformes</taxon>
        <taxon>Xenocyprididae</taxon>
        <taxon>Xenocypridinae</taxon>
        <taxon>Xenocypridinae incertae sedis</taxon>
        <taxon>Anabarilius</taxon>
    </lineage>
</organism>
<feature type="region of interest" description="Disordered" evidence="1">
    <location>
        <begin position="24"/>
        <end position="91"/>
    </location>
</feature>
<reference evidence="2 3" key="1">
    <citation type="submission" date="2018-10" db="EMBL/GenBank/DDBJ databases">
        <title>Genome assembly for a Yunnan-Guizhou Plateau 3E fish, Anabarilius grahami (Regan), and its evolutionary and genetic applications.</title>
        <authorList>
            <person name="Jiang W."/>
        </authorList>
    </citation>
    <scope>NUCLEOTIDE SEQUENCE [LARGE SCALE GENOMIC DNA]</scope>
    <source>
        <strain evidence="2">AG-KIZ</strain>
        <tissue evidence="2">Muscle</tissue>
    </source>
</reference>
<comment type="caution">
    <text evidence="2">The sequence shown here is derived from an EMBL/GenBank/DDBJ whole genome shotgun (WGS) entry which is preliminary data.</text>
</comment>
<evidence type="ECO:0000313" key="3">
    <source>
        <dbReference type="Proteomes" id="UP000281406"/>
    </source>
</evidence>
<dbReference type="AlphaFoldDB" id="A0A3N0YJR9"/>
<proteinExistence type="predicted"/>
<keyword evidence="3" id="KW-1185">Reference proteome</keyword>
<sequence length="107" mass="11463">MVNCEGKTAPCSKEAVQPSISSYLQPLSAPRDGSQDTACINTNRDKRLRQDSCPRLGNIHSPPAHQITSNSPSVKPETPKRSSKRPLTSAAREFGGRVVVVDCGGTM</sequence>
<dbReference type="EMBL" id="RJVU01037554">
    <property type="protein sequence ID" value="ROL46492.1"/>
    <property type="molecule type" value="Genomic_DNA"/>
</dbReference>
<name>A0A3N0YJR9_ANAGA</name>
<dbReference type="Proteomes" id="UP000281406">
    <property type="component" value="Unassembled WGS sequence"/>
</dbReference>
<evidence type="ECO:0000256" key="1">
    <source>
        <dbReference type="SAM" id="MobiDB-lite"/>
    </source>
</evidence>
<protein>
    <submittedName>
        <fullName evidence="2">Uncharacterized protein</fullName>
    </submittedName>
</protein>
<gene>
    <name evidence="2" type="ORF">DPX16_21676</name>
</gene>
<accession>A0A3N0YJR9</accession>
<evidence type="ECO:0000313" key="2">
    <source>
        <dbReference type="EMBL" id="ROL46492.1"/>
    </source>
</evidence>